<name>A0A1D6LCK6_MAIZE</name>
<keyword evidence="3" id="KW-0378">Hydrolase</keyword>
<dbReference type="PaxDb" id="4577-AC177899.2_FGP012"/>
<dbReference type="GO" id="GO:0008234">
    <property type="term" value="F:cysteine-type peptidase activity"/>
    <property type="evidence" value="ECO:0007669"/>
    <property type="project" value="UniProtKB-KW"/>
</dbReference>
<comment type="similarity">
    <text evidence="1">Belongs to the peptidase C48 family.</text>
</comment>
<keyword evidence="2" id="KW-0645">Protease</keyword>
<dbReference type="eggNOG" id="KOG0778">
    <property type="taxonomic scope" value="Eukaryota"/>
</dbReference>
<dbReference type="STRING" id="4577.A0A1D6LCK6"/>
<dbReference type="InterPro" id="IPR038765">
    <property type="entry name" value="Papain-like_cys_pep_sf"/>
</dbReference>
<accession>A0A1D6LCK6</accession>
<sequence>MPLTPSPPSDCRIHPYMPHLPSIFAPPHALLPLPPCAQPLRPTTMRDPHPTAMRADYASTGSGLPIAIPSSNRDPPPHASLPRPACLAPDPPSVNNHARSRIRDCRSTTMRARMPSTQQSCVIRDLISTRSHGSSPLTPTQAPVPWIHLQCQARASAQSALAQPHFAPSTPSAPSASEEDKRCLHKPADYICTHVDLALIDWIKEIPCELRVEVVLIDDASVERKWMEFLFQPGAYLGDEVIDCYINLIKTKQQLKCRSGGRVHIENALQFNFLKRDGDVKTKTDQIYPITDMAQICSAERRVLLYLDHDMVFIPINIRGMHWYLVVINARNMEIQVLDSLGTTFDRNDLNDSIKGLQRQIDMVSQRKELKDHRWPNLQVASWPLREIDMGYAKQTDGSSCGLFLLNYIKYWTGDELSNSFTQDDMSHFRKKLVAILLSSYMNKRRGYQLYKYDKEVHIGSPSDVEILDSPTNHKKRKLLHVLDNSEVLMEDEDGPIT</sequence>
<dbReference type="PROSITE" id="PS50600">
    <property type="entry name" value="ULP_PROTEASE"/>
    <property type="match status" value="1"/>
</dbReference>
<evidence type="ECO:0000313" key="7">
    <source>
        <dbReference type="EMBL" id="ONM11797.1"/>
    </source>
</evidence>
<evidence type="ECO:0000259" key="6">
    <source>
        <dbReference type="PROSITE" id="PS50600"/>
    </source>
</evidence>
<evidence type="ECO:0000256" key="1">
    <source>
        <dbReference type="ARBA" id="ARBA00005234"/>
    </source>
</evidence>
<dbReference type="Pfam" id="PF02902">
    <property type="entry name" value="Peptidase_C48"/>
    <property type="match status" value="1"/>
</dbReference>
<protein>
    <recommendedName>
        <fullName evidence="6">Ubiquitin-like protease family profile domain-containing protein</fullName>
    </recommendedName>
</protein>
<dbReference type="PANTHER" id="PTHR12606">
    <property type="entry name" value="SENTRIN/SUMO-SPECIFIC PROTEASE"/>
    <property type="match status" value="1"/>
</dbReference>
<organism evidence="7">
    <name type="scientific">Zea mays</name>
    <name type="common">Maize</name>
    <dbReference type="NCBI Taxonomy" id="4577"/>
    <lineage>
        <taxon>Eukaryota</taxon>
        <taxon>Viridiplantae</taxon>
        <taxon>Streptophyta</taxon>
        <taxon>Embryophyta</taxon>
        <taxon>Tracheophyta</taxon>
        <taxon>Spermatophyta</taxon>
        <taxon>Magnoliopsida</taxon>
        <taxon>Liliopsida</taxon>
        <taxon>Poales</taxon>
        <taxon>Poaceae</taxon>
        <taxon>PACMAD clade</taxon>
        <taxon>Panicoideae</taxon>
        <taxon>Andropogonodae</taxon>
        <taxon>Andropogoneae</taxon>
        <taxon>Tripsacinae</taxon>
        <taxon>Zea</taxon>
    </lineage>
</organism>
<dbReference type="InterPro" id="IPR003653">
    <property type="entry name" value="Peptidase_C48_C"/>
</dbReference>
<proteinExistence type="inferred from homology"/>
<dbReference type="EMBL" id="CM007647">
    <property type="protein sequence ID" value="ONM11797.1"/>
    <property type="molecule type" value="Genomic_DNA"/>
</dbReference>
<keyword evidence="4" id="KW-0788">Thiol protease</keyword>
<gene>
    <name evidence="7" type="ORF">ZEAMMB73_Zm00001d034930</name>
</gene>
<evidence type="ECO:0000256" key="4">
    <source>
        <dbReference type="ARBA" id="ARBA00022807"/>
    </source>
</evidence>
<feature type="domain" description="Ubiquitin-like protease family profile" evidence="6">
    <location>
        <begin position="220"/>
        <end position="412"/>
    </location>
</feature>
<dbReference type="PANTHER" id="PTHR12606:SF155">
    <property type="entry name" value="OS04G0316900 PROTEIN"/>
    <property type="match status" value="1"/>
</dbReference>
<evidence type="ECO:0000256" key="5">
    <source>
        <dbReference type="SAM" id="MobiDB-lite"/>
    </source>
</evidence>
<dbReference type="GO" id="GO:0006508">
    <property type="term" value="P:proteolysis"/>
    <property type="evidence" value="ECO:0007669"/>
    <property type="project" value="UniProtKB-KW"/>
</dbReference>
<dbReference type="SMR" id="A0A1D6LCK6"/>
<dbReference type="AlphaFoldDB" id="A0A1D6LCK6"/>
<evidence type="ECO:0000256" key="3">
    <source>
        <dbReference type="ARBA" id="ARBA00022801"/>
    </source>
</evidence>
<dbReference type="InParanoid" id="A0A1D6LCK6"/>
<dbReference type="Gene3D" id="3.40.395.10">
    <property type="entry name" value="Adenoviral Proteinase, Chain A"/>
    <property type="match status" value="1"/>
</dbReference>
<reference evidence="7" key="1">
    <citation type="submission" date="2015-12" db="EMBL/GenBank/DDBJ databases">
        <title>Update maize B73 reference genome by single molecule sequencing technologies.</title>
        <authorList>
            <consortium name="Maize Genome Sequencing Project"/>
            <person name="Ware D."/>
        </authorList>
    </citation>
    <scope>NUCLEOTIDE SEQUENCE [LARGE SCALE GENOMIC DNA]</scope>
    <source>
        <tissue evidence="7">Seedling</tissue>
    </source>
</reference>
<feature type="region of interest" description="Disordered" evidence="5">
    <location>
        <begin position="57"/>
        <end position="98"/>
    </location>
</feature>
<evidence type="ECO:0000256" key="2">
    <source>
        <dbReference type="ARBA" id="ARBA00022670"/>
    </source>
</evidence>
<dbReference type="SUPFAM" id="SSF54001">
    <property type="entry name" value="Cysteine proteinases"/>
    <property type="match status" value="1"/>
</dbReference>